<evidence type="ECO:0000313" key="1">
    <source>
        <dbReference type="EMBL" id="XDQ76706.1"/>
    </source>
</evidence>
<name>A0AB39TBR7_9ACTN</name>
<evidence type="ECO:0008006" key="2">
    <source>
        <dbReference type="Google" id="ProtNLM"/>
    </source>
</evidence>
<dbReference type="EMBL" id="CP163444">
    <property type="protein sequence ID" value="XDQ76706.1"/>
    <property type="molecule type" value="Genomic_DNA"/>
</dbReference>
<gene>
    <name evidence="1" type="ORF">AB5J54_15085</name>
</gene>
<dbReference type="AlphaFoldDB" id="A0AB39TBR7"/>
<proteinExistence type="predicted"/>
<accession>A0AB39TBR7</accession>
<reference evidence="1" key="1">
    <citation type="submission" date="2024-07" db="EMBL/GenBank/DDBJ databases">
        <authorList>
            <person name="Yu S.T."/>
        </authorList>
    </citation>
    <scope>NUCLEOTIDE SEQUENCE</scope>
    <source>
        <strain evidence="1">R44</strain>
    </source>
</reference>
<organism evidence="1">
    <name type="scientific">Streptomyces sp. R44</name>
    <dbReference type="NCBI Taxonomy" id="3238633"/>
    <lineage>
        <taxon>Bacteria</taxon>
        <taxon>Bacillati</taxon>
        <taxon>Actinomycetota</taxon>
        <taxon>Actinomycetes</taxon>
        <taxon>Kitasatosporales</taxon>
        <taxon>Streptomycetaceae</taxon>
        <taxon>Streptomyces</taxon>
    </lineage>
</organism>
<protein>
    <recommendedName>
        <fullName evidence="2">LPXTG cell wall anchor domain-containing protein</fullName>
    </recommendedName>
</protein>
<sequence>MGAGAVALSLGGGALVFLSRRRRGGVS</sequence>
<dbReference type="RefSeq" id="WP_369149334.1">
    <property type="nucleotide sequence ID" value="NZ_CP163444.1"/>
</dbReference>